<dbReference type="STRING" id="5762.D2V2W7"/>
<evidence type="ECO:0000256" key="2">
    <source>
        <dbReference type="ARBA" id="ARBA00009453"/>
    </source>
</evidence>
<evidence type="ECO:0000256" key="12">
    <source>
        <dbReference type="ARBA" id="ARBA00023303"/>
    </source>
</evidence>
<accession>D2V2W7</accession>
<keyword evidence="10 17" id="KW-0675">Receptor</keyword>
<evidence type="ECO:0000256" key="13">
    <source>
        <dbReference type="SAM" id="Coils"/>
    </source>
</evidence>
<keyword evidence="13" id="KW-0175">Coiled coil</keyword>
<keyword evidence="6" id="KW-0256">Endoplasmic reticulum</keyword>
<dbReference type="Pfam" id="PF02815">
    <property type="entry name" value="MIR"/>
    <property type="match status" value="1"/>
</dbReference>
<evidence type="ECO:0000256" key="8">
    <source>
        <dbReference type="ARBA" id="ARBA00023065"/>
    </source>
</evidence>
<dbReference type="PANTHER" id="PTHR13715">
    <property type="entry name" value="RYANODINE RECEPTOR AND IP3 RECEPTOR"/>
    <property type="match status" value="1"/>
</dbReference>
<dbReference type="SUPFAM" id="SSF82109">
    <property type="entry name" value="MIR domain"/>
    <property type="match status" value="2"/>
</dbReference>
<feature type="domain" description="MIR" evidence="16">
    <location>
        <begin position="324"/>
        <end position="372"/>
    </location>
</feature>
<dbReference type="SUPFAM" id="SSF100909">
    <property type="entry name" value="IP3 receptor type 1 binding core, domain 2"/>
    <property type="match status" value="2"/>
</dbReference>
<dbReference type="Proteomes" id="UP000006671">
    <property type="component" value="Unassembled WGS sequence"/>
</dbReference>
<keyword evidence="4 15" id="KW-0812">Transmembrane</keyword>
<dbReference type="RefSeq" id="XP_002681876.1">
    <property type="nucleotide sequence ID" value="XM_002681830.1"/>
</dbReference>
<dbReference type="InterPro" id="IPR013662">
    <property type="entry name" value="RIH_assoc-dom"/>
</dbReference>
<keyword evidence="8" id="KW-0406">Ion transport</keyword>
<evidence type="ECO:0000256" key="11">
    <source>
        <dbReference type="ARBA" id="ARBA00023286"/>
    </source>
</evidence>
<keyword evidence="7 15" id="KW-1133">Transmembrane helix</keyword>
<dbReference type="Pfam" id="PF01365">
    <property type="entry name" value="RYDR_ITPR"/>
    <property type="match status" value="2"/>
</dbReference>
<reference evidence="17 18" key="1">
    <citation type="journal article" date="2010" name="Cell">
        <title>The genome of Naegleria gruberi illuminates early eukaryotic versatility.</title>
        <authorList>
            <person name="Fritz-Laylin L.K."/>
            <person name="Prochnik S.E."/>
            <person name="Ginger M.L."/>
            <person name="Dacks J.B."/>
            <person name="Carpenter M.L."/>
            <person name="Field M.C."/>
            <person name="Kuo A."/>
            <person name="Paredez A."/>
            <person name="Chapman J."/>
            <person name="Pham J."/>
            <person name="Shu S."/>
            <person name="Neupane R."/>
            <person name="Cipriano M."/>
            <person name="Mancuso J."/>
            <person name="Tu H."/>
            <person name="Salamov A."/>
            <person name="Lindquist E."/>
            <person name="Shapiro H."/>
            <person name="Lucas S."/>
            <person name="Grigoriev I.V."/>
            <person name="Cande W.Z."/>
            <person name="Fulton C."/>
            <person name="Rokhsar D.S."/>
            <person name="Dawson S.C."/>
        </authorList>
    </citation>
    <scope>NUCLEOTIDE SEQUENCE [LARGE SCALE GENOMIC DNA]</scope>
    <source>
        <strain evidence="17 18">NEG-M</strain>
    </source>
</reference>
<evidence type="ECO:0000256" key="1">
    <source>
        <dbReference type="ARBA" id="ARBA00004477"/>
    </source>
</evidence>
<keyword evidence="11" id="KW-1071">Ligand-gated ion channel</keyword>
<dbReference type="PRINTS" id="PR00779">
    <property type="entry name" value="INSP3RECEPTR"/>
</dbReference>
<dbReference type="SMART" id="SM00472">
    <property type="entry name" value="MIR"/>
    <property type="match status" value="4"/>
</dbReference>
<feature type="transmembrane region" description="Helical" evidence="15">
    <location>
        <begin position="2344"/>
        <end position="2367"/>
    </location>
</feature>
<evidence type="ECO:0000256" key="14">
    <source>
        <dbReference type="SAM" id="MobiDB-lite"/>
    </source>
</evidence>
<feature type="coiled-coil region" evidence="13">
    <location>
        <begin position="2464"/>
        <end position="2492"/>
    </location>
</feature>
<dbReference type="PANTHER" id="PTHR13715:SF99">
    <property type="entry name" value="INOSITOL 1,4,5-TRISPHOSPHATE RECEPTOR-LIKE PROTEIN A"/>
    <property type="match status" value="1"/>
</dbReference>
<dbReference type="InterPro" id="IPR036300">
    <property type="entry name" value="MIR_dom_sf"/>
</dbReference>
<dbReference type="OrthoDB" id="76898at2759"/>
<feature type="domain" description="MIR" evidence="16">
    <location>
        <begin position="259"/>
        <end position="315"/>
    </location>
</feature>
<feature type="domain" description="MIR" evidence="16">
    <location>
        <begin position="200"/>
        <end position="252"/>
    </location>
</feature>
<dbReference type="InParanoid" id="D2V2W7"/>
<evidence type="ECO:0000256" key="9">
    <source>
        <dbReference type="ARBA" id="ARBA00023136"/>
    </source>
</evidence>
<dbReference type="GeneID" id="8852568"/>
<dbReference type="OMA" id="GSWLYIM"/>
<feature type="region of interest" description="Disordered" evidence="14">
    <location>
        <begin position="2515"/>
        <end position="2538"/>
    </location>
</feature>
<evidence type="ECO:0000256" key="5">
    <source>
        <dbReference type="ARBA" id="ARBA00022737"/>
    </source>
</evidence>
<dbReference type="Gene3D" id="2.80.10.50">
    <property type="match status" value="2"/>
</dbReference>
<comment type="similarity">
    <text evidence="2">Belongs to the InsP3 receptor family.</text>
</comment>
<feature type="domain" description="MIR" evidence="16">
    <location>
        <begin position="377"/>
        <end position="482"/>
    </location>
</feature>
<feature type="transmembrane region" description="Helical" evidence="15">
    <location>
        <begin position="2224"/>
        <end position="2255"/>
    </location>
</feature>
<keyword evidence="18" id="KW-1185">Reference proteome</keyword>
<dbReference type="GO" id="GO:0070679">
    <property type="term" value="F:inositol 1,4,5 trisphosphate binding"/>
    <property type="evidence" value="ECO:0007669"/>
    <property type="project" value="InterPro"/>
</dbReference>
<name>D2V2W7_NAEGR</name>
<keyword evidence="12" id="KW-0407">Ion channel</keyword>
<evidence type="ECO:0000259" key="16">
    <source>
        <dbReference type="SMART" id="SM00472"/>
    </source>
</evidence>
<gene>
    <name evidence="17" type="ORF">NAEGRDRAFT_78345</name>
</gene>
<comment type="subcellular location">
    <subcellularLocation>
        <location evidence="1">Endoplasmic reticulum membrane</location>
        <topology evidence="1">Multi-pass membrane protein</topology>
    </subcellularLocation>
</comment>
<feature type="transmembrane region" description="Helical" evidence="15">
    <location>
        <begin position="2159"/>
        <end position="2186"/>
    </location>
</feature>
<evidence type="ECO:0000313" key="17">
    <source>
        <dbReference type="EMBL" id="EFC49132.1"/>
    </source>
</evidence>
<dbReference type="EMBL" id="GG738849">
    <property type="protein sequence ID" value="EFC49132.1"/>
    <property type="molecule type" value="Genomic_DNA"/>
</dbReference>
<evidence type="ECO:0000256" key="10">
    <source>
        <dbReference type="ARBA" id="ARBA00023170"/>
    </source>
</evidence>
<protein>
    <submittedName>
        <fullName evidence="17">Inositol 1,4,5-triphosphate receptor 2</fullName>
    </submittedName>
</protein>
<dbReference type="Pfam" id="PF08709">
    <property type="entry name" value="Ins145_P3_rec"/>
    <property type="match status" value="1"/>
</dbReference>
<feature type="transmembrane region" description="Helical" evidence="15">
    <location>
        <begin position="2275"/>
        <end position="2294"/>
    </location>
</feature>
<dbReference type="InterPro" id="IPR000493">
    <property type="entry name" value="InsP3_rcpt"/>
</dbReference>
<evidence type="ECO:0000256" key="3">
    <source>
        <dbReference type="ARBA" id="ARBA00022448"/>
    </source>
</evidence>
<dbReference type="GO" id="GO:0005789">
    <property type="term" value="C:endoplasmic reticulum membrane"/>
    <property type="evidence" value="ECO:0007669"/>
    <property type="project" value="UniProtKB-SubCell"/>
</dbReference>
<proteinExistence type="inferred from homology"/>
<dbReference type="Pfam" id="PF08454">
    <property type="entry name" value="RIH_assoc"/>
    <property type="match status" value="1"/>
</dbReference>
<dbReference type="InterPro" id="IPR015925">
    <property type="entry name" value="Ryanodine_IP3_receptor"/>
</dbReference>
<keyword evidence="3" id="KW-0813">Transport</keyword>
<dbReference type="InterPro" id="IPR000699">
    <property type="entry name" value="RIH_dom"/>
</dbReference>
<evidence type="ECO:0000313" key="18">
    <source>
        <dbReference type="Proteomes" id="UP000006671"/>
    </source>
</evidence>
<evidence type="ECO:0000256" key="4">
    <source>
        <dbReference type="ARBA" id="ARBA00022692"/>
    </source>
</evidence>
<keyword evidence="5" id="KW-0677">Repeat</keyword>
<evidence type="ECO:0000256" key="6">
    <source>
        <dbReference type="ARBA" id="ARBA00022824"/>
    </source>
</evidence>
<dbReference type="VEuPathDB" id="AmoebaDB:NAEGRDRAFT_78345"/>
<feature type="region of interest" description="Disordered" evidence="14">
    <location>
        <begin position="480"/>
        <end position="506"/>
    </location>
</feature>
<dbReference type="eggNOG" id="KOG3533">
    <property type="taxonomic scope" value="Eukaryota"/>
</dbReference>
<dbReference type="KEGG" id="ngr:NAEGRDRAFT_78345"/>
<keyword evidence="9 15" id="KW-0472">Membrane</keyword>
<evidence type="ECO:0000256" key="15">
    <source>
        <dbReference type="SAM" id="Phobius"/>
    </source>
</evidence>
<dbReference type="GO" id="GO:0005220">
    <property type="term" value="F:inositol 1,4,5-trisphosphate-gated calcium channel activity"/>
    <property type="evidence" value="ECO:0007669"/>
    <property type="project" value="InterPro"/>
</dbReference>
<organism evidence="18">
    <name type="scientific">Naegleria gruberi</name>
    <name type="common">Amoeba</name>
    <dbReference type="NCBI Taxonomy" id="5762"/>
    <lineage>
        <taxon>Eukaryota</taxon>
        <taxon>Discoba</taxon>
        <taxon>Heterolobosea</taxon>
        <taxon>Tetramitia</taxon>
        <taxon>Eutetramitia</taxon>
        <taxon>Vahlkampfiidae</taxon>
        <taxon>Naegleria</taxon>
    </lineage>
</organism>
<feature type="compositionally biased region" description="Basic residues" evidence="14">
    <location>
        <begin position="2518"/>
        <end position="2528"/>
    </location>
</feature>
<dbReference type="InterPro" id="IPR035910">
    <property type="entry name" value="RyR/IP3R_RIH_dom_sf"/>
</dbReference>
<evidence type="ECO:0000256" key="7">
    <source>
        <dbReference type="ARBA" id="ARBA00022989"/>
    </source>
</evidence>
<sequence length="2538" mass="293627">MSALSANNSMLMSVALQAANSSNQQSLLLSNNSNTTTTNSSNSSIAIVSSSITSSSSNSNQNLFLRYGDVISLVYEDEKSYLSIRGLNPIRCGATPFTSSSEIDSQSASSKESLFVVMKGGSYSALKRYNEFVDNKMSSTSALGEALFASRRTSMKYGKNILSMINSNKHPEKSVESKKLKIKMEREEQQNIIEAQKALGKVVSYGARIQLLHVQSQEYLTVLRTNAELEKACIAISLATSGSRTFFQIMPHFKFRQENEPVRLSDKIVLFNEKSKHTLHFSQVVYNKPLVNRDNRNEVNATASNSSNVWRINLYTPYSVYSAKAYLKTGDVIRLFHKDAEGYLFQQKEFVKLFTEKYALSSVNALFEIENVDKFKGGFVRYSVPFRLKHLPSGQYLCIQKTEVSDANDGSQTARGWLKIKKTLKQVLRPGLIKEANDDTLFTLHSPEVGASEAVGYGQPVERKNLVRIRHLRTDTWLHAAERSSKNDSNNTGSGRGSLFRKDSVSNRRSSLAPQMFNVNDNTMFIDLTFDYRKKETDVFSIFLASEKELKDFTIVYQIFRIVSNFRKMKKETSIQQPQRVDIESVLEMLRHIIRFCTESTQQDVMKREGIPYPERQSAFRDIGLIDTIMQVIKDSGEIFGKDDKWDQLYQYSFRSIRQITLLHVPNSLYVFEKYFHELQNHILGESSEVVLNSSKDFANSIGQTNTELLIGMIKDNMELLDSISSSQIEGFFNLLVENTRKKDLYLKLLTILCKCEERPIQKNQNRLVELLSDAIQKHPRLFIVPRIEEGKPIVDIPSTGETKSLKHFCETEYFEFMISSIRFFASLCSGKNTMAIPFVQRIFPYDLVLKCIEDATAPLSIRSAFSNLMEYLYVDAVGIEQVPAIKLTRKWTNSNSTLRTTTTFEDYRYQHKRLKDFIYKHFFVSANRKLTTNQDQWFSYQLVKICHKLFLYRAYNPYGDDLEHKKLDESYTTDQEEISNIIHLLLATLKATTDANEELNFVDSENNRLIIKIKNRICDILLYVIDMRIDYRISLILDFFKAKSDDNNTRMMDTLAMKIKNISFFQFDKTDYTHSNSSLPPLKFIPTMLFLLKYQNNELPIKALKILLRSSMQDIELKNNLERLVLLTTPKLVQSYETIFNYYNKLNNLVNNATFSGGRDSKEYKEFKNTIKGILADVKKYGHSAQSILRNLQIHELMILCLTKIYPENIKSNIYQKAVLVLTEFVRSNTENQSELFSHIAFLIGIFSDKLDTSELLCEIVRDNKQLLINLDEKLIHKYIDKIGELGKKSWHLNFLRVLTRIGTSNLQRNQDIIAIYLSTERKDIIVLFNDDVGIEERRQRILNKEYKVSGSLLNYHINMLYLLSDCTLGTVKEAEVKIQSILSFDDCISLLSEKLIPLVRDPLMSLLNELYINTEKKSNDVIANTTIWRLFKRIKEEIKYYIDCKGRNICKLERDVTYQLPPLRNDLPQDDNDDISAEYYVSEKYIYSIIIPLLTNYFINYYSKETLSNAKESNESDTLQIIEEILTNLIELYKYTANENYRKDIDKCFYEIHQRTRISHELEVKFLQVKRNALVKIVPPQAIQNKALTVDVGNEVAKRFKLFIESIQAQSAESIFSDLAKLFVNAYEGQFKTLIGVLQRIMSIGITKDLVETFIGAIETIKYAIKDQKPEFSVENGIPELVLQLLTADYEIVVPALKLSHEMLTSVETRKVVGTIVRSGNYESFFMAMKNRLRQSTYEVKEYFSIRKRNNSQDAQHDTTNAKDVLLFLKLLCEGHYLPNQQMLYNQPFNKISVNLVSECIDYVLGLFKYLSEDSAENFIQAFDTLNEMIQGPCIETSIELASSTRLMTVINEILGRKSLDPEDKDMDFPDDDLEGEFVDHLKVEDELELIEKIIILLTSMLEGGNKISKNHIKKSLDFKSLCKLMILFTDGHSEYKEKIKKILAFENKTETPNPADVRTCIKKSQNIGISIFILLKYLDFDFNEITPDYLDSEDKTISQMDEGEKAWLNYYESRVGTIEVIRDNQLEIVHFKIIKQCRHLQESTKDEFVESCNRESPQTKVKSLFDWTYQIARIEMMHLKSLMDNPNSLKARGWKFIEKNWYKIKVGVFLIAVLINILVTATYTKQFDSISGPVVVPGIALPDGIQYRNSFNYMPIGIVVEILGLILLLLTFGLLGIHLYFFLMLNIKKKFKLEKDQSWDTLHKDREFFRKFALYTAQDPYLWWILIYFCMILIGIFVTPLAYIILTFEIIFLSPDGLLDIIVAIGQNYEKLFYTGVLTAFAMIVHTFLMFSFKYDQFVFNKVIVCKETLTCFMSIVNYGLRGGGFWEDITDPYPLDVTRIFIDLYFSLLIIIILVNVVFGIVLESFSERREEKQELDEEKSGFCFICSNEKSRFDVRANEGITFEGHIKKEHNMWNYVYFLIYLEKKPKDEYTGIEQYVAELAQKQYITFFPTLRSYTLEKAESGEKEEKEEKSANLEEQNINQLKDALLSHLRFSSYMSKDDEIVGSLMDHSRNHHSSHSHTHHTTEETLDFL</sequence>
<dbReference type="InterPro" id="IPR016093">
    <property type="entry name" value="MIR_motif"/>
</dbReference>
<dbReference type="InterPro" id="IPR014821">
    <property type="entry name" value="Ins145_P3_rcpt"/>
</dbReference>